<protein>
    <recommendedName>
        <fullName evidence="3">Reverse transcriptase domain-containing protein</fullName>
    </recommendedName>
</protein>
<dbReference type="AlphaFoldDB" id="A0A0D6LES5"/>
<dbReference type="SUPFAM" id="SSF56672">
    <property type="entry name" value="DNA/RNA polymerases"/>
    <property type="match status" value="1"/>
</dbReference>
<dbReference type="InterPro" id="IPR043502">
    <property type="entry name" value="DNA/RNA_pol_sf"/>
</dbReference>
<name>A0A0D6LES5_9BILA</name>
<dbReference type="PANTHER" id="PTHR47331">
    <property type="entry name" value="PHD-TYPE DOMAIN-CONTAINING PROTEIN"/>
    <property type="match status" value="1"/>
</dbReference>
<keyword evidence="2" id="KW-1185">Reference proteome</keyword>
<proteinExistence type="predicted"/>
<sequence length="228" mass="26186">MAIMCSYLGRTNHDPLPDSKHIAEARLRGTFRAYRNKPDLLKQYDRIFKEQLAQGIQEVVHPGAPPVGKVIHYLAHHAVMTPEKNTTPQSIVFDASAHYRNKPSPNDVLHHGPLILPKLIGMMLRFRTGKIAVTSDVEKAFLQVHKSNFRRSGAGQRIINQNLYVDNLFLTAEPTEEGLQNYQKAKTIFKELKMNLQTYNDERLNKLFRQEDRSTEDTQKILGIKWEA</sequence>
<dbReference type="EMBL" id="KE125442">
    <property type="protein sequence ID" value="EPB68411.1"/>
    <property type="molecule type" value="Genomic_DNA"/>
</dbReference>
<gene>
    <name evidence="1" type="ORF">ANCCEY_12501</name>
</gene>
<dbReference type="PANTHER" id="PTHR47331:SF1">
    <property type="entry name" value="GAG-LIKE PROTEIN"/>
    <property type="match status" value="1"/>
</dbReference>
<organism evidence="1 2">
    <name type="scientific">Ancylostoma ceylanicum</name>
    <dbReference type="NCBI Taxonomy" id="53326"/>
    <lineage>
        <taxon>Eukaryota</taxon>
        <taxon>Metazoa</taxon>
        <taxon>Ecdysozoa</taxon>
        <taxon>Nematoda</taxon>
        <taxon>Chromadorea</taxon>
        <taxon>Rhabditida</taxon>
        <taxon>Rhabditina</taxon>
        <taxon>Rhabditomorpha</taxon>
        <taxon>Strongyloidea</taxon>
        <taxon>Ancylostomatidae</taxon>
        <taxon>Ancylostomatinae</taxon>
        <taxon>Ancylostoma</taxon>
    </lineage>
</organism>
<reference evidence="1 2" key="1">
    <citation type="submission" date="2013-05" db="EMBL/GenBank/DDBJ databases">
        <title>Draft genome of the parasitic nematode Anyclostoma ceylanicum.</title>
        <authorList>
            <person name="Mitreva M."/>
        </authorList>
    </citation>
    <scope>NUCLEOTIDE SEQUENCE [LARGE SCALE GENOMIC DNA]</scope>
</reference>
<evidence type="ECO:0000313" key="2">
    <source>
        <dbReference type="Proteomes" id="UP000054495"/>
    </source>
</evidence>
<accession>A0A0D6LES5</accession>
<evidence type="ECO:0008006" key="3">
    <source>
        <dbReference type="Google" id="ProtNLM"/>
    </source>
</evidence>
<evidence type="ECO:0000313" key="1">
    <source>
        <dbReference type="EMBL" id="EPB68411.1"/>
    </source>
</evidence>
<dbReference type="Proteomes" id="UP000054495">
    <property type="component" value="Unassembled WGS sequence"/>
</dbReference>